<comment type="caution">
    <text evidence="8">The sequence shown here is derived from an EMBL/GenBank/DDBJ whole genome shotgun (WGS) entry which is preliminary data.</text>
</comment>
<dbReference type="PANTHER" id="PTHR12202:SF0">
    <property type="entry name" value="ESF1 HOMOLOG"/>
    <property type="match status" value="1"/>
</dbReference>
<dbReference type="InParanoid" id="G4TIJ0"/>
<dbReference type="Pfam" id="PF25121">
    <property type="entry name" value="RRM_ESF1"/>
    <property type="match status" value="1"/>
</dbReference>
<evidence type="ECO:0000256" key="2">
    <source>
        <dbReference type="ARBA" id="ARBA00009087"/>
    </source>
</evidence>
<dbReference type="Proteomes" id="UP000007148">
    <property type="component" value="Unassembled WGS sequence"/>
</dbReference>
<sequence length="662" mass="74424">MSDRFARFKTDPRFRRPKKQTSKVQIDARFRDVIDSKPVKGASRVDKYGRKLATTHEKDQLRKFYSLDDEEEDEKEKRVDYARGEGLLESSSSSSSDEEEEDEGDVVIGGAVTKPIHLLDEESDEQEPEIDLDESQFAELDAEAEKNVAADAAATGEAVKPTKRIAAVNLDWDHVKASHLFRIFSSALISLNANATTSSLKSGRLLNVSIYPSEFGKKKMAEEDKSGPPPELFQPPADGKKRRKQDEGNKHTKVVKRRDDGEEYDQNALRTYQLERLRYYYAIATFTDVAAASHVYTELEGTELERSANLFDLSYVPDSMAFEDPPRDEATEESLTASYQPLNFTTDALRHSNVKLTWDDDDPERTRVTRRALSKKEIDEMDFQALIASSSSSDDEASAPNGKSSKKAASKEEAQRIRTLLLSGNDENLPEGWGGQSIEKEGESGAMEITFTPGLSGTLGSSANAVTEETTLERYQRKEKEKKKAKKAKRKEKLAAAAADATSEEDIAKKGSRSRKLEGDAFFANSSEDEPDAEEGAHSHKQRSTANPATDAELSLLMDDDEGLLPSGRKHFDMNDIIRAEKRSDKGHKSKSTKRKRREGEHEEDKFEMDVQDPRFRAVLDDHRFAIDPANPHFKKTKNMKRLLQAKGGGDYEARHQKRKRR</sequence>
<reference evidence="8 9" key="1">
    <citation type="journal article" date="2011" name="PLoS Pathog.">
        <title>Endophytic Life Strategies Decoded by Genome and Transcriptome Analyses of the Mutualistic Root Symbiont Piriformospora indica.</title>
        <authorList>
            <person name="Zuccaro A."/>
            <person name="Lahrmann U."/>
            <person name="Guldener U."/>
            <person name="Langen G."/>
            <person name="Pfiffi S."/>
            <person name="Biedenkopf D."/>
            <person name="Wong P."/>
            <person name="Samans B."/>
            <person name="Grimm C."/>
            <person name="Basiewicz M."/>
            <person name="Murat C."/>
            <person name="Martin F."/>
            <person name="Kogel K.H."/>
        </authorList>
    </citation>
    <scope>NUCLEOTIDE SEQUENCE [LARGE SCALE GENOMIC DNA]</scope>
    <source>
        <strain evidence="8 9">DSM 11827</strain>
    </source>
</reference>
<feature type="compositionally biased region" description="Polar residues" evidence="5">
    <location>
        <begin position="453"/>
        <end position="469"/>
    </location>
</feature>
<feature type="compositionally biased region" description="Basic residues" evidence="5">
    <location>
        <begin position="480"/>
        <end position="492"/>
    </location>
</feature>
<feature type="compositionally biased region" description="Basic residues" evidence="5">
    <location>
        <begin position="585"/>
        <end position="597"/>
    </location>
</feature>
<feature type="region of interest" description="Disordered" evidence="5">
    <location>
        <begin position="629"/>
        <end position="662"/>
    </location>
</feature>
<evidence type="ECO:0000256" key="1">
    <source>
        <dbReference type="ARBA" id="ARBA00004604"/>
    </source>
</evidence>
<name>G4TIJ0_SERID</name>
<dbReference type="GO" id="GO:0006364">
    <property type="term" value="P:rRNA processing"/>
    <property type="evidence" value="ECO:0007669"/>
    <property type="project" value="InterPro"/>
</dbReference>
<feature type="compositionally biased region" description="Low complexity" evidence="5">
    <location>
        <begin position="389"/>
        <end position="403"/>
    </location>
</feature>
<dbReference type="InterPro" id="IPR056750">
    <property type="entry name" value="RRM_ESF1"/>
</dbReference>
<feature type="compositionally biased region" description="Basic and acidic residues" evidence="5">
    <location>
        <begin position="570"/>
        <end position="584"/>
    </location>
</feature>
<dbReference type="EMBL" id="CAFZ01000107">
    <property type="protein sequence ID" value="CCA71134.1"/>
    <property type="molecule type" value="Genomic_DNA"/>
</dbReference>
<evidence type="ECO:0000256" key="3">
    <source>
        <dbReference type="ARBA" id="ARBA00023054"/>
    </source>
</evidence>
<keyword evidence="4" id="KW-0539">Nucleus</keyword>
<evidence type="ECO:0000256" key="4">
    <source>
        <dbReference type="ARBA" id="ARBA00023242"/>
    </source>
</evidence>
<dbReference type="OrthoDB" id="431825at2759"/>
<feature type="domain" description="ESF1 RRM" evidence="7">
    <location>
        <begin position="162"/>
        <end position="331"/>
    </location>
</feature>
<dbReference type="AlphaFoldDB" id="G4TIJ0"/>
<keyword evidence="9" id="KW-1185">Reference proteome</keyword>
<feature type="region of interest" description="Disordered" evidence="5">
    <location>
        <begin position="219"/>
        <end position="259"/>
    </location>
</feature>
<keyword evidence="3" id="KW-0175">Coiled coil</keyword>
<feature type="domain" description="NUC153" evidence="6">
    <location>
        <begin position="613"/>
        <end position="641"/>
    </location>
</feature>
<evidence type="ECO:0000259" key="7">
    <source>
        <dbReference type="Pfam" id="PF25121"/>
    </source>
</evidence>
<feature type="compositionally biased region" description="Basic and acidic residues" evidence="5">
    <location>
        <begin position="1"/>
        <end position="14"/>
    </location>
</feature>
<evidence type="ECO:0000313" key="8">
    <source>
        <dbReference type="EMBL" id="CCA71134.1"/>
    </source>
</evidence>
<proteinExistence type="inferred from homology"/>
<accession>G4TIJ0</accession>
<evidence type="ECO:0000313" key="9">
    <source>
        <dbReference type="Proteomes" id="UP000007148"/>
    </source>
</evidence>
<comment type="subcellular location">
    <subcellularLocation>
        <location evidence="1">Nucleus</location>
        <location evidence="1">Nucleolus</location>
    </subcellularLocation>
</comment>
<feature type="region of interest" description="Disordered" evidence="5">
    <location>
        <begin position="449"/>
        <end position="610"/>
    </location>
</feature>
<feature type="region of interest" description="Disordered" evidence="5">
    <location>
        <begin position="389"/>
        <end position="414"/>
    </location>
</feature>
<dbReference type="eggNOG" id="KOG2318">
    <property type="taxonomic scope" value="Eukaryota"/>
</dbReference>
<dbReference type="FunCoup" id="G4TIJ0">
    <property type="interactions" value="606"/>
</dbReference>
<dbReference type="InterPro" id="IPR039754">
    <property type="entry name" value="Esf1"/>
</dbReference>
<dbReference type="GO" id="GO:0005730">
    <property type="term" value="C:nucleolus"/>
    <property type="evidence" value="ECO:0007669"/>
    <property type="project" value="UniProtKB-SubCell"/>
</dbReference>
<feature type="compositionally biased region" description="Low complexity" evidence="5">
    <location>
        <begin position="84"/>
        <end position="95"/>
    </location>
</feature>
<dbReference type="OMA" id="DHDFAID"/>
<evidence type="ECO:0000259" key="6">
    <source>
        <dbReference type="Pfam" id="PF08159"/>
    </source>
</evidence>
<feature type="region of interest" description="Disordered" evidence="5">
    <location>
        <begin position="64"/>
        <end position="106"/>
    </location>
</feature>
<dbReference type="HOGENOM" id="CLU_010564_0_0_1"/>
<feature type="compositionally biased region" description="Acidic residues" evidence="5">
    <location>
        <begin position="96"/>
        <end position="105"/>
    </location>
</feature>
<protein>
    <submittedName>
        <fullName evidence="8">Related to Streptococcus M protein</fullName>
    </submittedName>
</protein>
<organism evidence="8 9">
    <name type="scientific">Serendipita indica (strain DSM 11827)</name>
    <name type="common">Root endophyte fungus</name>
    <name type="synonym">Piriformospora indica</name>
    <dbReference type="NCBI Taxonomy" id="1109443"/>
    <lineage>
        <taxon>Eukaryota</taxon>
        <taxon>Fungi</taxon>
        <taxon>Dikarya</taxon>
        <taxon>Basidiomycota</taxon>
        <taxon>Agaricomycotina</taxon>
        <taxon>Agaricomycetes</taxon>
        <taxon>Sebacinales</taxon>
        <taxon>Serendipitaceae</taxon>
        <taxon>Serendipita</taxon>
    </lineage>
</organism>
<dbReference type="PANTHER" id="PTHR12202">
    <property type="entry name" value="ESF1 HOMOLOG"/>
    <property type="match status" value="1"/>
</dbReference>
<dbReference type="Pfam" id="PF08159">
    <property type="entry name" value="NUC153"/>
    <property type="match status" value="1"/>
</dbReference>
<evidence type="ECO:0000256" key="5">
    <source>
        <dbReference type="SAM" id="MobiDB-lite"/>
    </source>
</evidence>
<dbReference type="STRING" id="1109443.G4TIJ0"/>
<gene>
    <name evidence="8" type="ORF">PIIN_05069</name>
</gene>
<dbReference type="GO" id="GO:0003723">
    <property type="term" value="F:RNA binding"/>
    <property type="evidence" value="ECO:0007669"/>
    <property type="project" value="TreeGrafter"/>
</dbReference>
<feature type="region of interest" description="Disordered" evidence="5">
    <location>
        <begin position="1"/>
        <end position="22"/>
    </location>
</feature>
<dbReference type="InterPro" id="IPR012580">
    <property type="entry name" value="NUC153"/>
</dbReference>
<comment type="similarity">
    <text evidence="2">Belongs to the ESF1 family.</text>
</comment>
<feature type="compositionally biased region" description="Basic and acidic residues" evidence="5">
    <location>
        <begin position="598"/>
        <end position="610"/>
    </location>
</feature>